<dbReference type="InterPro" id="IPR001248">
    <property type="entry name" value="Pur-cyt_permease"/>
</dbReference>
<dbReference type="EMBL" id="RCIY01000114">
    <property type="protein sequence ID" value="TGG75783.1"/>
    <property type="molecule type" value="Genomic_DNA"/>
</dbReference>
<feature type="transmembrane region" description="Helical" evidence="9">
    <location>
        <begin position="444"/>
        <end position="467"/>
    </location>
</feature>
<feature type="transmembrane region" description="Helical" evidence="9">
    <location>
        <begin position="190"/>
        <end position="207"/>
    </location>
</feature>
<sequence>MAEEGTHGAGRGQGGADVVAGAPGDQAFKVETHGIDPIPDAERHGGARDVFWVWFGSNLTFTYVINGALAVLYGLSFWQASAVVVIGGLTFFVISAAGLSGVRTGTATLVISRAPFGVRGNLPAGVLNWIVSIGYTIINTVVGAQALEAFLADLGWHGTGPRTLALLVTLALTFGVATWGHATVQLAERWLAYLLAAGFAVLLVLLLPGADFHGHGGGAAAGLSGWSLALVVTFAGPFSYMPMPADYTRYLPRTTRLRSLTWCGALGGFVSSVGLGIAGVAAATRTDMTDAVAGTEKLLPGWFQTAFLLLVLGGSVTNSILTLYSSSLNLQVLGVPWSRARALMISIVVTALGSYGALFLADFTASLTSFLSLLILVFAPWSGVFLADMLLRRCRYDTTALHAGRHGGYWYRAGYHPAGMTALVAGLVFATLTCDSELWTGPLVAPLGGADLTVLSAVVSGLLYAALARHVRPAAPDGAPAAPAGTAATGDGAPAASEGVPAAYDGVPAASPAPRAAPAGRHHD</sequence>
<name>A0A8H1L6W7_9ACTN</name>
<dbReference type="InterPro" id="IPR026030">
    <property type="entry name" value="Pur-cyt_permease_Fcy2/21/22"/>
</dbReference>
<dbReference type="AlphaFoldDB" id="A0A8H1L6W7"/>
<dbReference type="Gene3D" id="1.10.4160.10">
    <property type="entry name" value="Hydantoin permease"/>
    <property type="match status" value="1"/>
</dbReference>
<feature type="transmembrane region" description="Helical" evidence="9">
    <location>
        <begin position="260"/>
        <end position="282"/>
    </location>
</feature>
<comment type="caution">
    <text evidence="10">The sequence shown here is derived from an EMBL/GenBank/DDBJ whole genome shotgun (WGS) entry which is preliminary data.</text>
</comment>
<feature type="compositionally biased region" description="Low complexity" evidence="8">
    <location>
        <begin position="508"/>
        <end position="524"/>
    </location>
</feature>
<dbReference type="RefSeq" id="WP_135567794.1">
    <property type="nucleotide sequence ID" value="NZ_CP103060.1"/>
</dbReference>
<evidence type="ECO:0000256" key="7">
    <source>
        <dbReference type="PIRNR" id="PIRNR002744"/>
    </source>
</evidence>
<feature type="compositionally biased region" description="Low complexity" evidence="8">
    <location>
        <begin position="478"/>
        <end position="496"/>
    </location>
</feature>
<dbReference type="PANTHER" id="PTHR31806">
    <property type="entry name" value="PURINE-CYTOSINE PERMEASE FCY2-RELATED"/>
    <property type="match status" value="1"/>
</dbReference>
<evidence type="ECO:0000313" key="10">
    <source>
        <dbReference type="EMBL" id="TGG75783.1"/>
    </source>
</evidence>
<dbReference type="Proteomes" id="UP000298111">
    <property type="component" value="Unassembled WGS sequence"/>
</dbReference>
<dbReference type="PIRSF" id="PIRSF002744">
    <property type="entry name" value="Pur-cyt_permease"/>
    <property type="match status" value="1"/>
</dbReference>
<feature type="transmembrane region" description="Helical" evidence="9">
    <location>
        <begin position="122"/>
        <end position="144"/>
    </location>
</feature>
<feature type="transmembrane region" description="Helical" evidence="9">
    <location>
        <begin position="342"/>
        <end position="361"/>
    </location>
</feature>
<evidence type="ECO:0000256" key="4">
    <source>
        <dbReference type="ARBA" id="ARBA00022692"/>
    </source>
</evidence>
<feature type="transmembrane region" description="Helical" evidence="9">
    <location>
        <begin position="367"/>
        <end position="391"/>
    </location>
</feature>
<accession>A0A8H1L6W7</accession>
<evidence type="ECO:0000256" key="5">
    <source>
        <dbReference type="ARBA" id="ARBA00022989"/>
    </source>
</evidence>
<feature type="transmembrane region" description="Helical" evidence="9">
    <location>
        <begin position="412"/>
        <end position="432"/>
    </location>
</feature>
<evidence type="ECO:0000256" key="9">
    <source>
        <dbReference type="SAM" id="Phobius"/>
    </source>
</evidence>
<organism evidence="10 11">
    <name type="scientific">Streptomyces albus</name>
    <dbReference type="NCBI Taxonomy" id="1888"/>
    <lineage>
        <taxon>Bacteria</taxon>
        <taxon>Bacillati</taxon>
        <taxon>Actinomycetota</taxon>
        <taxon>Actinomycetes</taxon>
        <taxon>Kitasatosporales</taxon>
        <taxon>Streptomycetaceae</taxon>
        <taxon>Streptomyces</taxon>
    </lineage>
</organism>
<comment type="subcellular location">
    <subcellularLocation>
        <location evidence="1">Membrane</location>
        <topology evidence="1">Multi-pass membrane protein</topology>
    </subcellularLocation>
</comment>
<evidence type="ECO:0000256" key="3">
    <source>
        <dbReference type="ARBA" id="ARBA00022448"/>
    </source>
</evidence>
<keyword evidence="6 7" id="KW-0472">Membrane</keyword>
<feature type="transmembrane region" description="Helical" evidence="9">
    <location>
        <begin position="302"/>
        <end position="321"/>
    </location>
</feature>
<feature type="transmembrane region" description="Helical" evidence="9">
    <location>
        <begin position="81"/>
        <end position="102"/>
    </location>
</feature>
<proteinExistence type="inferred from homology"/>
<reference evidence="10 11" key="1">
    <citation type="submission" date="2018-10" db="EMBL/GenBank/DDBJ databases">
        <title>Isolation of pseudouridimycin from Streptomyces albus DSM 40763.</title>
        <authorList>
            <person name="Rosenqvist P."/>
            <person name="Metsae-Ketelae M."/>
            <person name="Virta P."/>
        </authorList>
    </citation>
    <scope>NUCLEOTIDE SEQUENCE [LARGE SCALE GENOMIC DNA]</scope>
    <source>
        <strain evidence="10 11">DSM 40763</strain>
    </source>
</reference>
<feature type="transmembrane region" description="Helical" evidence="9">
    <location>
        <begin position="164"/>
        <end position="183"/>
    </location>
</feature>
<feature type="region of interest" description="Disordered" evidence="8">
    <location>
        <begin position="478"/>
        <end position="524"/>
    </location>
</feature>
<keyword evidence="3 7" id="KW-0813">Transport</keyword>
<evidence type="ECO:0000256" key="8">
    <source>
        <dbReference type="SAM" id="MobiDB-lite"/>
    </source>
</evidence>
<keyword evidence="4 9" id="KW-0812">Transmembrane</keyword>
<dbReference type="PANTHER" id="PTHR31806:SF1">
    <property type="entry name" value="PURINE-CYTOSINE PERMEASE FCY2-RELATED"/>
    <property type="match status" value="1"/>
</dbReference>
<dbReference type="Pfam" id="PF02133">
    <property type="entry name" value="Transp_cyt_pur"/>
    <property type="match status" value="1"/>
</dbReference>
<evidence type="ECO:0000313" key="11">
    <source>
        <dbReference type="Proteomes" id="UP000298111"/>
    </source>
</evidence>
<gene>
    <name evidence="10" type="ORF">D8771_32875</name>
</gene>
<dbReference type="GO" id="GO:0005886">
    <property type="term" value="C:plasma membrane"/>
    <property type="evidence" value="ECO:0007669"/>
    <property type="project" value="TreeGrafter"/>
</dbReference>
<protein>
    <submittedName>
        <fullName evidence="10">Cytosine or purine or uracil or thiamine or allantoin permease</fullName>
    </submittedName>
</protein>
<evidence type="ECO:0000256" key="6">
    <source>
        <dbReference type="ARBA" id="ARBA00023136"/>
    </source>
</evidence>
<keyword evidence="5 9" id="KW-1133">Transmembrane helix</keyword>
<dbReference type="GO" id="GO:0022857">
    <property type="term" value="F:transmembrane transporter activity"/>
    <property type="evidence" value="ECO:0007669"/>
    <property type="project" value="InterPro"/>
</dbReference>
<evidence type="ECO:0000256" key="1">
    <source>
        <dbReference type="ARBA" id="ARBA00004141"/>
    </source>
</evidence>
<evidence type="ECO:0000256" key="2">
    <source>
        <dbReference type="ARBA" id="ARBA00008974"/>
    </source>
</evidence>
<feature type="transmembrane region" description="Helical" evidence="9">
    <location>
        <begin position="219"/>
        <end position="240"/>
    </location>
</feature>
<comment type="similarity">
    <text evidence="2 7">Belongs to the purine-cytosine permease (2.A.39) family.</text>
</comment>
<dbReference type="GeneID" id="75181848"/>
<feature type="transmembrane region" description="Helical" evidence="9">
    <location>
        <begin position="51"/>
        <end position="75"/>
    </location>
</feature>